<protein>
    <submittedName>
        <fullName evidence="6">Uncharacterized protein</fullName>
    </submittedName>
</protein>
<keyword evidence="2 5" id="KW-0812">Transmembrane</keyword>
<feature type="transmembrane region" description="Helical" evidence="5">
    <location>
        <begin position="12"/>
        <end position="31"/>
    </location>
</feature>
<dbReference type="Pfam" id="PF08507">
    <property type="entry name" value="COPI_assoc"/>
    <property type="match status" value="1"/>
</dbReference>
<evidence type="ECO:0000256" key="2">
    <source>
        <dbReference type="ARBA" id="ARBA00022692"/>
    </source>
</evidence>
<evidence type="ECO:0000256" key="3">
    <source>
        <dbReference type="ARBA" id="ARBA00022989"/>
    </source>
</evidence>
<dbReference type="EMBL" id="HBGF01001582">
    <property type="protein sequence ID" value="CAD9089630.1"/>
    <property type="molecule type" value="Transcribed_RNA"/>
</dbReference>
<comment type="subcellular location">
    <subcellularLocation>
        <location evidence="1">Membrane</location>
        <topology evidence="1">Multi-pass membrane protein</topology>
    </subcellularLocation>
</comment>
<dbReference type="GO" id="GO:0016020">
    <property type="term" value="C:membrane"/>
    <property type="evidence" value="ECO:0007669"/>
    <property type="project" value="UniProtKB-SubCell"/>
</dbReference>
<evidence type="ECO:0000256" key="5">
    <source>
        <dbReference type="SAM" id="Phobius"/>
    </source>
</evidence>
<keyword evidence="4 5" id="KW-0472">Membrane</keyword>
<dbReference type="InterPro" id="IPR013714">
    <property type="entry name" value="Golgi_TVP15"/>
</dbReference>
<organism evidence="6">
    <name type="scientific">Neobodo designis</name>
    <name type="common">Flagellated protozoan</name>
    <name type="synonym">Bodo designis</name>
    <dbReference type="NCBI Taxonomy" id="312471"/>
    <lineage>
        <taxon>Eukaryota</taxon>
        <taxon>Discoba</taxon>
        <taxon>Euglenozoa</taxon>
        <taxon>Kinetoplastea</taxon>
        <taxon>Metakinetoplastina</taxon>
        <taxon>Neobodonida</taxon>
        <taxon>Neobodo</taxon>
    </lineage>
</organism>
<name>A0A6U4P6B6_NEODS</name>
<dbReference type="AlphaFoldDB" id="A0A6U4P6B6"/>
<gene>
    <name evidence="6" type="ORF">NDES1114_LOCUS1079</name>
    <name evidence="7" type="ORF">NDES1114_LOCUS1086</name>
</gene>
<evidence type="ECO:0000313" key="7">
    <source>
        <dbReference type="EMBL" id="CAD9089642.1"/>
    </source>
</evidence>
<evidence type="ECO:0000256" key="1">
    <source>
        <dbReference type="ARBA" id="ARBA00004141"/>
    </source>
</evidence>
<proteinExistence type="predicted"/>
<feature type="transmembrane region" description="Helical" evidence="5">
    <location>
        <begin position="77"/>
        <end position="99"/>
    </location>
</feature>
<feature type="transmembrane region" description="Helical" evidence="5">
    <location>
        <begin position="51"/>
        <end position="70"/>
    </location>
</feature>
<evidence type="ECO:0000256" key="4">
    <source>
        <dbReference type="ARBA" id="ARBA00023136"/>
    </source>
</evidence>
<feature type="transmembrane region" description="Helical" evidence="5">
    <location>
        <begin position="105"/>
        <end position="125"/>
    </location>
</feature>
<dbReference type="EMBL" id="HBGF01001593">
    <property type="protein sequence ID" value="CAD9089642.1"/>
    <property type="molecule type" value="Transcribed_RNA"/>
</dbReference>
<accession>A0A6U4P6B6</accession>
<evidence type="ECO:0000313" key="6">
    <source>
        <dbReference type="EMBL" id="CAD9089630.1"/>
    </source>
</evidence>
<sequence>MSIATCLGPRTVYWVLKISALLGALGAGLYSSNHLIFPKDDDDKEPQWVLLHFYNTLFSVLVTSAEFEVLEHPKLKAAFGVMQSYIGRAATYIFMGGLLMDGWGYVPGVWLMAVALANVLGLCFYKDQLNKAKADIEFERKQKEAQRQATIEHA</sequence>
<keyword evidence="3 5" id="KW-1133">Transmembrane helix</keyword>
<reference evidence="6" key="1">
    <citation type="submission" date="2021-01" db="EMBL/GenBank/DDBJ databases">
        <authorList>
            <person name="Corre E."/>
            <person name="Pelletier E."/>
            <person name="Niang G."/>
            <person name="Scheremetjew M."/>
            <person name="Finn R."/>
            <person name="Kale V."/>
            <person name="Holt S."/>
            <person name="Cochrane G."/>
            <person name="Meng A."/>
            <person name="Brown T."/>
            <person name="Cohen L."/>
        </authorList>
    </citation>
    <scope>NUCLEOTIDE SEQUENCE</scope>
    <source>
        <strain evidence="6">CCAP 1951/1</strain>
    </source>
</reference>